<dbReference type="Pfam" id="PF02801">
    <property type="entry name" value="Ketoacyl-synt_C"/>
    <property type="match status" value="1"/>
</dbReference>
<dbReference type="InterPro" id="IPR036736">
    <property type="entry name" value="ACP-like_sf"/>
</dbReference>
<proteinExistence type="predicted"/>
<dbReference type="SMART" id="SM01294">
    <property type="entry name" value="PKS_PP_betabranch"/>
    <property type="match status" value="1"/>
</dbReference>
<gene>
    <name evidence="9" type="ORF">MOV08_43080</name>
</gene>
<evidence type="ECO:0000256" key="3">
    <source>
        <dbReference type="ARBA" id="ARBA00022679"/>
    </source>
</evidence>
<dbReference type="SUPFAM" id="SSF53901">
    <property type="entry name" value="Thiolase-like"/>
    <property type="match status" value="1"/>
</dbReference>
<evidence type="ECO:0000259" key="7">
    <source>
        <dbReference type="PROSITE" id="PS50075"/>
    </source>
</evidence>
<keyword evidence="2" id="KW-0597">Phosphoprotein</keyword>
<keyword evidence="4" id="KW-0045">Antibiotic biosynthesis</keyword>
<dbReference type="CDD" id="cd00833">
    <property type="entry name" value="PKS"/>
    <property type="match status" value="1"/>
</dbReference>
<dbReference type="InterPro" id="IPR016036">
    <property type="entry name" value="Malonyl_transacylase_ACP-bd"/>
</dbReference>
<dbReference type="InterPro" id="IPR013968">
    <property type="entry name" value="PKS_KR"/>
</dbReference>
<dbReference type="SMART" id="SM00825">
    <property type="entry name" value="PKS_KS"/>
    <property type="match status" value="1"/>
</dbReference>
<dbReference type="InterPro" id="IPR014043">
    <property type="entry name" value="Acyl_transferase_dom"/>
</dbReference>
<feature type="domain" description="Ketosynthase family 3 (KS3)" evidence="8">
    <location>
        <begin position="419"/>
        <end position="841"/>
    </location>
</feature>
<dbReference type="PROSITE" id="PS50075">
    <property type="entry name" value="CARRIER"/>
    <property type="match status" value="1"/>
</dbReference>
<dbReference type="InterPro" id="IPR016039">
    <property type="entry name" value="Thiolase-like"/>
</dbReference>
<evidence type="ECO:0000259" key="8">
    <source>
        <dbReference type="PROSITE" id="PS52004"/>
    </source>
</evidence>
<reference evidence="9 10" key="1">
    <citation type="submission" date="2022-03" db="EMBL/GenBank/DDBJ databases">
        <title>Streptomyces yunnanensis P86,complete genome.</title>
        <authorList>
            <person name="Chen S."/>
            <person name="Zhang Q."/>
        </authorList>
    </citation>
    <scope>NUCLEOTIDE SEQUENCE [LARGE SCALE GENOMIC DNA]</scope>
    <source>
        <strain evidence="9 10">P86</strain>
    </source>
</reference>
<dbReference type="InterPro" id="IPR014031">
    <property type="entry name" value="Ketoacyl_synth_C"/>
</dbReference>
<dbReference type="CDD" id="cd08956">
    <property type="entry name" value="KR_3_FAS_SDR_x"/>
    <property type="match status" value="1"/>
</dbReference>
<name>A0ABY8AKU4_9ACTN</name>
<accession>A0ABY8AKU4</accession>
<dbReference type="PANTHER" id="PTHR43775:SF51">
    <property type="entry name" value="INACTIVE PHENOLPHTHIOCEROL SYNTHESIS POLYKETIDE SYNTHASE TYPE I PKS1-RELATED"/>
    <property type="match status" value="1"/>
</dbReference>
<dbReference type="Pfam" id="PF00698">
    <property type="entry name" value="Acyl_transf_1"/>
    <property type="match status" value="1"/>
</dbReference>
<dbReference type="Gene3D" id="3.40.50.720">
    <property type="entry name" value="NAD(P)-binding Rossmann-like Domain"/>
    <property type="match status" value="1"/>
</dbReference>
<sequence>MLVDLDRPGDPEDADSALELALGTGEPEIAIRGGQVFAPRLARVTRTGDRPALAGGTVLITGGTGVLGRELARHLVTEHGVRHLVLAGRRGGTAALDSGLEDLTGTAEITVVACDVADRAALAELLAAIPAHRPLTAVIHAAGVLDDGTVRSLTAERLDAVLRPKVEGARNLHELTEHLDLAAFVLFSSVAGVLGTPGQANYAAANAWLDGLAQHRRSRGLSASSMAWGLWAQDTGMTGRLGDTDRARLRRTGLVPMSREHGLALFDAALGTDLACTVPARFDLANVCAAGPERAPVWAGLLGVRRSAARPAAVAAAPVFVSGGERSVLDLVLATVGSVLGVEHRVDPTRAFRDIGFDSLSGVELRNRLTAATGVRLPATAVFDHPTPTALAGYLSGQLPDAIPGGRTPVAGPGPHDMDDPVVLVGASCRFPGGVSTMDELWALLAAGRDAITEFPADRGWNLDEVYHPEPGRGGRSYVRHGGFLDGIAEFDNGFFGVAPAEAVSMDPQQRILLELVWHALEDAGIDPTALRGTRTGVYLGLMGNDYARRAHRTPEDLTGDVSIGNAGSVASGRLAYTFGFHGPAITVDTACSSALVALHQAAQALRAGECTVALAGGITVLTTPTLFVEFSQVGVLAPDGRCKPFDAAAEGTAWSEGAGLLVMERLSTARERGHRVLAVLRGSALNSDGASNGLTAPNGSAQQRVIRDALAVAGLAPGEVDAVEAHGTGTPLGDPIEATALLATYGQDRVPVFAAALQEIAAELDPLLDRPLAEILRDGPGERTDHAQAAVFAVQVAVFRLLTTMGVRPDAVAGHSVGELAAAHAAGVFSLADACTLVAARGRLMRELGGEGAMVAVQVPEADVPELLRGREDRVALAAVNGPASVVLAGDADAVREISQRVAHVHHLAVRHAFHSHHMDPVLDPFREVLAGLDFRTPVIPVVSSVTGARVTEELRDPEYWVRHAREPVRFHDCLRALDAAGTSTYLELGPGATLSALGQEALGGDGFLPVLRPDADEVHGLLTALATAHTRGVDVDWAAWCAGGRAVPLPGYAFTRQRFWLPDDDGAPADPLLHGVEWPLLPVPGPVADAPGPWLVVAPPGADWDRLTEDVAGVLGEGTRTVRGDAVDGEHWDRLLPDLPGGGIVSLLAMAEDSDTPRVPTGLAATLALLRALLSRGADTPL</sequence>
<evidence type="ECO:0000256" key="6">
    <source>
        <dbReference type="ARBA" id="ARBA00023315"/>
    </source>
</evidence>
<dbReference type="InterPro" id="IPR018201">
    <property type="entry name" value="Ketoacyl_synth_AS"/>
</dbReference>
<dbReference type="Pfam" id="PF00550">
    <property type="entry name" value="PP-binding"/>
    <property type="match status" value="1"/>
</dbReference>
<keyword evidence="3" id="KW-0808">Transferase</keyword>
<keyword evidence="10" id="KW-1185">Reference proteome</keyword>
<dbReference type="Pfam" id="PF08659">
    <property type="entry name" value="KR"/>
    <property type="match status" value="1"/>
</dbReference>
<dbReference type="EMBL" id="CP095749">
    <property type="protein sequence ID" value="WEB45409.1"/>
    <property type="molecule type" value="Genomic_DNA"/>
</dbReference>
<keyword evidence="1" id="KW-0596">Phosphopantetheine</keyword>
<dbReference type="PANTHER" id="PTHR43775">
    <property type="entry name" value="FATTY ACID SYNTHASE"/>
    <property type="match status" value="1"/>
</dbReference>
<dbReference type="InterPro" id="IPR057326">
    <property type="entry name" value="KR_dom"/>
</dbReference>
<evidence type="ECO:0000313" key="10">
    <source>
        <dbReference type="Proteomes" id="UP001218629"/>
    </source>
</evidence>
<evidence type="ECO:0000313" key="9">
    <source>
        <dbReference type="EMBL" id="WEB45409.1"/>
    </source>
</evidence>
<dbReference type="SUPFAM" id="SSF47336">
    <property type="entry name" value="ACP-like"/>
    <property type="match status" value="1"/>
</dbReference>
<protein>
    <submittedName>
        <fullName evidence="9">SDR family NAD(P)-dependent oxidoreductase</fullName>
    </submittedName>
</protein>
<dbReference type="SMART" id="SM00822">
    <property type="entry name" value="PKS_KR"/>
    <property type="match status" value="1"/>
</dbReference>
<dbReference type="InterPro" id="IPR009081">
    <property type="entry name" value="PP-bd_ACP"/>
</dbReference>
<dbReference type="PROSITE" id="PS52004">
    <property type="entry name" value="KS3_2"/>
    <property type="match status" value="1"/>
</dbReference>
<evidence type="ECO:0000256" key="1">
    <source>
        <dbReference type="ARBA" id="ARBA00022450"/>
    </source>
</evidence>
<dbReference type="SUPFAM" id="SSF51735">
    <property type="entry name" value="NAD(P)-binding Rossmann-fold domains"/>
    <property type="match status" value="2"/>
</dbReference>
<dbReference type="SUPFAM" id="SSF52151">
    <property type="entry name" value="FabD/lysophospholipase-like"/>
    <property type="match status" value="1"/>
</dbReference>
<dbReference type="InterPro" id="IPR014030">
    <property type="entry name" value="Ketoacyl_synth_N"/>
</dbReference>
<dbReference type="SUPFAM" id="SSF55048">
    <property type="entry name" value="Probable ACP-binding domain of malonyl-CoA ACP transacylase"/>
    <property type="match status" value="1"/>
</dbReference>
<organism evidence="9 10">
    <name type="scientific">Streptomyces yunnanensis</name>
    <dbReference type="NCBI Taxonomy" id="156453"/>
    <lineage>
        <taxon>Bacteria</taxon>
        <taxon>Bacillati</taxon>
        <taxon>Actinomycetota</taxon>
        <taxon>Actinomycetes</taxon>
        <taxon>Kitasatosporales</taxon>
        <taxon>Streptomycetaceae</taxon>
        <taxon>Streptomyces</taxon>
    </lineage>
</organism>
<dbReference type="InterPro" id="IPR001227">
    <property type="entry name" value="Ac_transferase_dom_sf"/>
</dbReference>
<keyword evidence="5" id="KW-0511">Multifunctional enzyme</keyword>
<keyword evidence="6" id="KW-0012">Acyltransferase</keyword>
<dbReference type="SMART" id="SM00827">
    <property type="entry name" value="PKS_AT"/>
    <property type="match status" value="1"/>
</dbReference>
<evidence type="ECO:0000256" key="5">
    <source>
        <dbReference type="ARBA" id="ARBA00023268"/>
    </source>
</evidence>
<dbReference type="InterPro" id="IPR020806">
    <property type="entry name" value="PKS_PP-bd"/>
</dbReference>
<dbReference type="Proteomes" id="UP001218629">
    <property type="component" value="Chromosome"/>
</dbReference>
<dbReference type="InterPro" id="IPR050091">
    <property type="entry name" value="PKS_NRPS_Biosynth_Enz"/>
</dbReference>
<dbReference type="Gene3D" id="3.40.47.10">
    <property type="match status" value="1"/>
</dbReference>
<dbReference type="InterPro" id="IPR020841">
    <property type="entry name" value="PKS_Beta-ketoAc_synthase_dom"/>
</dbReference>
<dbReference type="InterPro" id="IPR006162">
    <property type="entry name" value="Ppantetheine_attach_site"/>
</dbReference>
<dbReference type="InterPro" id="IPR016035">
    <property type="entry name" value="Acyl_Trfase/lysoPLipase"/>
</dbReference>
<dbReference type="Gene3D" id="3.30.70.3290">
    <property type="match status" value="1"/>
</dbReference>
<dbReference type="SMART" id="SM00823">
    <property type="entry name" value="PKS_PP"/>
    <property type="match status" value="1"/>
</dbReference>
<dbReference type="PROSITE" id="PS00012">
    <property type="entry name" value="PHOSPHOPANTETHEINE"/>
    <property type="match status" value="1"/>
</dbReference>
<dbReference type="Pfam" id="PF00109">
    <property type="entry name" value="ketoacyl-synt"/>
    <property type="match status" value="1"/>
</dbReference>
<dbReference type="Gene3D" id="3.40.366.10">
    <property type="entry name" value="Malonyl-Coenzyme A Acyl Carrier Protein, domain 2"/>
    <property type="match status" value="1"/>
</dbReference>
<dbReference type="Gene3D" id="3.40.50.11460">
    <property type="match status" value="1"/>
</dbReference>
<evidence type="ECO:0000256" key="4">
    <source>
        <dbReference type="ARBA" id="ARBA00023194"/>
    </source>
</evidence>
<feature type="domain" description="Carrier" evidence="7">
    <location>
        <begin position="323"/>
        <end position="399"/>
    </location>
</feature>
<dbReference type="Gene3D" id="1.10.1200.10">
    <property type="entry name" value="ACP-like"/>
    <property type="match status" value="1"/>
</dbReference>
<evidence type="ECO:0000256" key="2">
    <source>
        <dbReference type="ARBA" id="ARBA00022553"/>
    </source>
</evidence>
<dbReference type="PROSITE" id="PS00606">
    <property type="entry name" value="KS3_1"/>
    <property type="match status" value="1"/>
</dbReference>
<dbReference type="InterPro" id="IPR036291">
    <property type="entry name" value="NAD(P)-bd_dom_sf"/>
</dbReference>